<organism evidence="3 4">
    <name type="scientific">Rubellicoccus peritrichatus</name>
    <dbReference type="NCBI Taxonomy" id="3080537"/>
    <lineage>
        <taxon>Bacteria</taxon>
        <taxon>Pseudomonadati</taxon>
        <taxon>Verrucomicrobiota</taxon>
        <taxon>Opitutia</taxon>
        <taxon>Puniceicoccales</taxon>
        <taxon>Cerasicoccaceae</taxon>
        <taxon>Rubellicoccus</taxon>
    </lineage>
</organism>
<evidence type="ECO:0000313" key="4">
    <source>
        <dbReference type="Proteomes" id="UP001304300"/>
    </source>
</evidence>
<accession>A0AAQ3QS39</accession>
<dbReference type="Gene3D" id="3.50.50.60">
    <property type="entry name" value="FAD/NAD(P)-binding domain"/>
    <property type="match status" value="2"/>
</dbReference>
<proteinExistence type="inferred from homology"/>
<protein>
    <submittedName>
        <fullName evidence="3">FAD-dependent oxidoreductase</fullName>
    </submittedName>
</protein>
<gene>
    <name evidence="3" type="ORF">RZN69_15070</name>
</gene>
<name>A0AAQ3QS39_9BACT</name>
<reference evidence="3 4" key="1">
    <citation type="submission" date="2023-10" db="EMBL/GenBank/DDBJ databases">
        <title>Rubellicoccus peritrichatus gen. nov., sp. nov., isolated from an algae of coral reef tank.</title>
        <authorList>
            <person name="Luo J."/>
        </authorList>
    </citation>
    <scope>NUCLEOTIDE SEQUENCE [LARGE SCALE GENOMIC DNA]</scope>
    <source>
        <strain evidence="3 4">CR14</strain>
    </source>
</reference>
<feature type="domain" description="Amine oxidase" evidence="2">
    <location>
        <begin position="22"/>
        <end position="409"/>
    </location>
</feature>
<dbReference type="InterPro" id="IPR036188">
    <property type="entry name" value="FAD/NAD-bd_sf"/>
</dbReference>
<dbReference type="Pfam" id="PF01593">
    <property type="entry name" value="Amino_oxidase"/>
    <property type="match status" value="1"/>
</dbReference>
<comment type="similarity">
    <text evidence="1">Belongs to the carotenoid/retinoid oxidoreductase family.</text>
</comment>
<evidence type="ECO:0000313" key="3">
    <source>
        <dbReference type="EMBL" id="WOO39946.1"/>
    </source>
</evidence>
<dbReference type="SUPFAM" id="SSF51905">
    <property type="entry name" value="FAD/NAD(P)-binding domain"/>
    <property type="match status" value="1"/>
</dbReference>
<dbReference type="PANTHER" id="PTHR43734:SF3">
    <property type="entry name" value="B-CAROTENE KETOLASE"/>
    <property type="match status" value="1"/>
</dbReference>
<dbReference type="PANTHER" id="PTHR43734">
    <property type="entry name" value="PHYTOENE DESATURASE"/>
    <property type="match status" value="1"/>
</dbReference>
<sequence>MAKDWLEGVDEEYDVVVIGSGLGGLTAANTLAKLGRKVLLLEHHYQYGGLATWFKRPGRHIFDISLHGFPIGMIKSCRKYWTKEIADSIRQVREVRFINPQFDVSTTFDREDFTKIFIEKFGISRERVEAFFEHLRQMNYYDRDNRTTKEMFEEFFPGRNDVHRLLMEPIAYANGSTWHDPAITYGIVFSNFMSKGVYIYQGGTDQLIGRMEAEMQKNGVTLRKNCLVEKVHVEEGADGPEICGVTIKPRTGETRTINCKAVVSNANIKNTIFELTGEEHFTDEFIEEARAVRMNTSSCQVYIGIRKGDSIPDIGELVFTSDAEEFSSEELTNFKTSSRTFSVYYPETRPQNEVDRYGIVASLNAQWADWKNLTDEEYTAAKERLCQEALDGLEKFIPDIRKKVDHLEAATPRTVKHYVRHFSGTSFGTKFEGLKVSMELPDQIRGLYHAGSVGIIMSGWLGTINYGVIVSSKVDSMLAAIQSRNSTSAS</sequence>
<dbReference type="RefSeq" id="WP_317832008.1">
    <property type="nucleotide sequence ID" value="NZ_CP136920.1"/>
</dbReference>
<dbReference type="AlphaFoldDB" id="A0AAQ3QS39"/>
<dbReference type="InterPro" id="IPR002937">
    <property type="entry name" value="Amino_oxidase"/>
</dbReference>
<dbReference type="Proteomes" id="UP001304300">
    <property type="component" value="Chromosome"/>
</dbReference>
<dbReference type="KEGG" id="puo:RZN69_15070"/>
<evidence type="ECO:0000256" key="1">
    <source>
        <dbReference type="ARBA" id="ARBA00006046"/>
    </source>
</evidence>
<dbReference type="GO" id="GO:0016491">
    <property type="term" value="F:oxidoreductase activity"/>
    <property type="evidence" value="ECO:0007669"/>
    <property type="project" value="InterPro"/>
</dbReference>
<keyword evidence="4" id="KW-1185">Reference proteome</keyword>
<evidence type="ECO:0000259" key="2">
    <source>
        <dbReference type="Pfam" id="PF01593"/>
    </source>
</evidence>
<dbReference type="EMBL" id="CP136920">
    <property type="protein sequence ID" value="WOO39946.1"/>
    <property type="molecule type" value="Genomic_DNA"/>
</dbReference>